<dbReference type="OrthoDB" id="7054557at2"/>
<sequence length="381" mass="43529">MPQTYAFADPLILYGVPHSLYTGVVRCYLRTQGIAYIERPTSHPDFAQRIMPTIGRSIIPVVMLPDGRIIQDSVDIIDHFEQCRVPWPAYPDGPLHRILAIIVQYYGSQAMLRHAMHYRWSYLGQQEAFLRDAFAAGSGHDMAEKIMTRMQSYLPQLGITETSIPVIEHSFESLLDILEHHFREHPYLFGGRPSVADYGLIGPMFAHLGRDPVPSDLMKRRAPRVFRWVERMTAPRLDAPEFTQYGTDYYANDSLPETLTPLFAHIAEEIFPELTSKLMFMDDHVNQLKPADGQPVSDKPHQRYIGVINTRFRDVPVSAGVQPYLLYMLRRADAVMAGLNESEHSRVLAELQRHGLDQALPGHRGYSVARQNHIEVWEIAN</sequence>
<dbReference type="Gene3D" id="1.20.1050.10">
    <property type="match status" value="1"/>
</dbReference>
<proteinExistence type="predicted"/>
<name>A0A1E8CKV6_9GAMM</name>
<keyword evidence="3" id="KW-1185">Reference proteome</keyword>
<dbReference type="SUPFAM" id="SSF47616">
    <property type="entry name" value="GST C-terminal domain-like"/>
    <property type="match status" value="1"/>
</dbReference>
<dbReference type="InterPro" id="IPR036249">
    <property type="entry name" value="Thioredoxin-like_sf"/>
</dbReference>
<dbReference type="EMBL" id="MASR01000001">
    <property type="protein sequence ID" value="OFE13090.1"/>
    <property type="molecule type" value="Genomic_DNA"/>
</dbReference>
<evidence type="ECO:0000313" key="2">
    <source>
        <dbReference type="EMBL" id="OFE13090.1"/>
    </source>
</evidence>
<organism evidence="2 3">
    <name type="scientific">Pseudohongiella acticola</name>
    <dbReference type="NCBI Taxonomy" id="1524254"/>
    <lineage>
        <taxon>Bacteria</taxon>
        <taxon>Pseudomonadati</taxon>
        <taxon>Pseudomonadota</taxon>
        <taxon>Gammaproteobacteria</taxon>
        <taxon>Pseudomonadales</taxon>
        <taxon>Pseudohongiellaceae</taxon>
        <taxon>Pseudohongiella</taxon>
    </lineage>
</organism>
<dbReference type="GO" id="GO:0016740">
    <property type="term" value="F:transferase activity"/>
    <property type="evidence" value="ECO:0007669"/>
    <property type="project" value="UniProtKB-KW"/>
</dbReference>
<evidence type="ECO:0000313" key="3">
    <source>
        <dbReference type="Proteomes" id="UP000175669"/>
    </source>
</evidence>
<evidence type="ECO:0000259" key="1">
    <source>
        <dbReference type="Pfam" id="PF13417"/>
    </source>
</evidence>
<dbReference type="InterPro" id="IPR004045">
    <property type="entry name" value="Glutathione_S-Trfase_N"/>
</dbReference>
<keyword evidence="2" id="KW-0808">Transferase</keyword>
<dbReference type="CDD" id="cd00299">
    <property type="entry name" value="GST_C_family"/>
    <property type="match status" value="1"/>
</dbReference>
<dbReference type="Pfam" id="PF13417">
    <property type="entry name" value="GST_N_3"/>
    <property type="match status" value="1"/>
</dbReference>
<dbReference type="InterPro" id="IPR036282">
    <property type="entry name" value="Glutathione-S-Trfase_C_sf"/>
</dbReference>
<dbReference type="AlphaFoldDB" id="A0A1E8CKV6"/>
<dbReference type="SUPFAM" id="SSF52833">
    <property type="entry name" value="Thioredoxin-like"/>
    <property type="match status" value="1"/>
</dbReference>
<dbReference type="STRING" id="1524254.PHACT_08030"/>
<reference evidence="3" key="1">
    <citation type="submission" date="2016-07" db="EMBL/GenBank/DDBJ databases">
        <authorList>
            <person name="Florea S."/>
            <person name="Webb J.S."/>
            <person name="Jaromczyk J."/>
            <person name="Schardl C.L."/>
        </authorList>
    </citation>
    <scope>NUCLEOTIDE SEQUENCE [LARGE SCALE GENOMIC DNA]</scope>
    <source>
        <strain evidence="3">KCTC 42131</strain>
    </source>
</reference>
<gene>
    <name evidence="2" type="ORF">PHACT_08030</name>
</gene>
<dbReference type="Proteomes" id="UP000175669">
    <property type="component" value="Unassembled WGS sequence"/>
</dbReference>
<dbReference type="RefSeq" id="WP_070116701.1">
    <property type="nucleotide sequence ID" value="NZ_MASR01000001.1"/>
</dbReference>
<dbReference type="Pfam" id="PF13410">
    <property type="entry name" value="GST_C_2"/>
    <property type="match status" value="1"/>
</dbReference>
<feature type="domain" description="GST N-terminal" evidence="1">
    <location>
        <begin position="13"/>
        <end position="82"/>
    </location>
</feature>
<dbReference type="Gene3D" id="3.40.30.10">
    <property type="entry name" value="Glutaredoxin"/>
    <property type="match status" value="1"/>
</dbReference>
<protein>
    <submittedName>
        <fullName evidence="2">Glutathione S-transferase</fullName>
    </submittedName>
</protein>
<comment type="caution">
    <text evidence="2">The sequence shown here is derived from an EMBL/GenBank/DDBJ whole genome shotgun (WGS) entry which is preliminary data.</text>
</comment>
<accession>A0A1E8CKV6</accession>